<dbReference type="EMBL" id="JACIDO010000003">
    <property type="protein sequence ID" value="MBB3935608.1"/>
    <property type="molecule type" value="Genomic_DNA"/>
</dbReference>
<proteinExistence type="predicted"/>
<keyword evidence="1" id="KW-0812">Transmembrane</keyword>
<reference evidence="2 3" key="1">
    <citation type="submission" date="2020-08" db="EMBL/GenBank/DDBJ databases">
        <title>Genomic Encyclopedia of Type Strains, Phase IV (KMG-IV): sequencing the most valuable type-strain genomes for metagenomic binning, comparative biology and taxonomic classification.</title>
        <authorList>
            <person name="Goeker M."/>
        </authorList>
    </citation>
    <scope>NUCLEOTIDE SEQUENCE [LARGE SCALE GENOMIC DNA]</scope>
    <source>
        <strain evidence="2 3">DSM 25024</strain>
    </source>
</reference>
<feature type="transmembrane region" description="Helical" evidence="1">
    <location>
        <begin position="30"/>
        <end position="48"/>
    </location>
</feature>
<dbReference type="RefSeq" id="WP_175526772.1">
    <property type="nucleotide sequence ID" value="NZ_FOOA01000003.1"/>
</dbReference>
<evidence type="ECO:0000313" key="3">
    <source>
        <dbReference type="Proteomes" id="UP000531216"/>
    </source>
</evidence>
<keyword evidence="1" id="KW-1133">Transmembrane helix</keyword>
<dbReference type="AlphaFoldDB" id="A0A7W6BV20"/>
<organism evidence="2 3">
    <name type="scientific">Aureimonas phyllosphaerae</name>
    <dbReference type="NCBI Taxonomy" id="1166078"/>
    <lineage>
        <taxon>Bacteria</taxon>
        <taxon>Pseudomonadati</taxon>
        <taxon>Pseudomonadota</taxon>
        <taxon>Alphaproteobacteria</taxon>
        <taxon>Hyphomicrobiales</taxon>
        <taxon>Aurantimonadaceae</taxon>
        <taxon>Aureimonas</taxon>
    </lineage>
</organism>
<accession>A0A7W6BV20</accession>
<keyword evidence="3" id="KW-1185">Reference proteome</keyword>
<sequence length="50" mass="5434">MDSMPEGSGILLRFWRAVFGGSEAAGMTRLMVFLAGYILVIGLFFAFVTS</sequence>
<gene>
    <name evidence="2" type="ORF">GGR05_001752</name>
</gene>
<keyword evidence="1" id="KW-0472">Membrane</keyword>
<protein>
    <submittedName>
        <fullName evidence="2">Uncharacterized protein</fullName>
    </submittedName>
</protein>
<evidence type="ECO:0000256" key="1">
    <source>
        <dbReference type="SAM" id="Phobius"/>
    </source>
</evidence>
<comment type="caution">
    <text evidence="2">The sequence shown here is derived from an EMBL/GenBank/DDBJ whole genome shotgun (WGS) entry which is preliminary data.</text>
</comment>
<name>A0A7W6BV20_9HYPH</name>
<dbReference type="Proteomes" id="UP000531216">
    <property type="component" value="Unassembled WGS sequence"/>
</dbReference>
<evidence type="ECO:0000313" key="2">
    <source>
        <dbReference type="EMBL" id="MBB3935608.1"/>
    </source>
</evidence>